<dbReference type="InterPro" id="IPR058548">
    <property type="entry name" value="MlaB-like_STAS"/>
</dbReference>
<reference evidence="2 3" key="1">
    <citation type="submission" date="2017-08" db="EMBL/GenBank/DDBJ databases">
        <title>Infants hospitalized years apart are colonized by the same room-sourced microbial strains.</title>
        <authorList>
            <person name="Brooks B."/>
            <person name="Olm M.R."/>
            <person name="Firek B.A."/>
            <person name="Baker R."/>
            <person name="Thomas B.C."/>
            <person name="Morowitz M.J."/>
            <person name="Banfield J.F."/>
        </authorList>
    </citation>
    <scope>NUCLEOTIDE SEQUENCE [LARGE SCALE GENOMIC DNA]</scope>
    <source>
        <strain evidence="2">S2_003_000_R2_4</strain>
    </source>
</reference>
<dbReference type="Gene3D" id="3.30.750.24">
    <property type="entry name" value="STAS domain"/>
    <property type="match status" value="1"/>
</dbReference>
<dbReference type="AlphaFoldDB" id="A0A2W5VC74"/>
<dbReference type="InterPro" id="IPR002645">
    <property type="entry name" value="STAS_dom"/>
</dbReference>
<evidence type="ECO:0000259" key="1">
    <source>
        <dbReference type="PROSITE" id="PS50801"/>
    </source>
</evidence>
<organism evidence="2 3">
    <name type="scientific">Caulobacter segnis</name>
    <dbReference type="NCBI Taxonomy" id="88688"/>
    <lineage>
        <taxon>Bacteria</taxon>
        <taxon>Pseudomonadati</taxon>
        <taxon>Pseudomonadota</taxon>
        <taxon>Alphaproteobacteria</taxon>
        <taxon>Caulobacterales</taxon>
        <taxon>Caulobacteraceae</taxon>
        <taxon>Caulobacter</taxon>
    </lineage>
</organism>
<dbReference type="RefSeq" id="WP_369692043.1">
    <property type="nucleotide sequence ID" value="NZ_QFQZ01000050.1"/>
</dbReference>
<feature type="domain" description="STAS" evidence="1">
    <location>
        <begin position="13"/>
        <end position="108"/>
    </location>
</feature>
<dbReference type="Proteomes" id="UP000249393">
    <property type="component" value="Unassembled WGS sequence"/>
</dbReference>
<name>A0A2W5VC74_9CAUL</name>
<evidence type="ECO:0000313" key="2">
    <source>
        <dbReference type="EMBL" id="PZR32945.1"/>
    </source>
</evidence>
<protein>
    <submittedName>
        <fullName evidence="2">Anti-anti-sigma factor</fullName>
    </submittedName>
</protein>
<proteinExistence type="predicted"/>
<dbReference type="SUPFAM" id="SSF52091">
    <property type="entry name" value="SpoIIaa-like"/>
    <property type="match status" value="1"/>
</dbReference>
<evidence type="ECO:0000313" key="3">
    <source>
        <dbReference type="Proteomes" id="UP000249393"/>
    </source>
</evidence>
<dbReference type="InterPro" id="IPR036513">
    <property type="entry name" value="STAS_dom_sf"/>
</dbReference>
<dbReference type="Pfam" id="PF13466">
    <property type="entry name" value="STAS_2"/>
    <property type="match status" value="1"/>
</dbReference>
<comment type="caution">
    <text evidence="2">The sequence shown here is derived from an EMBL/GenBank/DDBJ whole genome shotgun (WGS) entry which is preliminary data.</text>
</comment>
<sequence length="108" mass="11498">MGNGLSNISEYTVKLSGSLTVATIAEAYQSLVTGLDRGEPVVVDLDAVVEADLTLAQLLESARRTAAERGQALRLEKPAEGAVLQVLERGGFLDPGDADRVHFWCGEQ</sequence>
<accession>A0A2W5VC74</accession>
<dbReference type="PROSITE" id="PS50801">
    <property type="entry name" value="STAS"/>
    <property type="match status" value="1"/>
</dbReference>
<gene>
    <name evidence="2" type="ORF">DI526_15120</name>
</gene>
<dbReference type="EMBL" id="QFQZ01000050">
    <property type="protein sequence ID" value="PZR32945.1"/>
    <property type="molecule type" value="Genomic_DNA"/>
</dbReference>